<name>A0A0D1ZYF5_9PEZI</name>
<dbReference type="InParanoid" id="A0A0D1ZYF5"/>
<sequence>MSVPKPGQKKAVLFSCMPSHDIINELIKTVRRHNYHVSLLVMSPLAFNFAMTGDGIRDMSKTIADVIDKTWDPPAILSVTSTRQVEDIYCSIDPDIALCYYFAYPISKKMLDMRAKIINMHPGKMPVERGPFPALWPTMYPDKYSMDDLCATFHYMNENVDCGPIIKQIPLRDRYPEGTTLRNRPIGLIEIATPVFLEHLDEVITLTEQGYEGTAQEQPDFAPQRNEGSGYGARRPTEEEKVIQPTWSKERVLTLGRALGEADGLEEPYFWWNRRRYLVKRMEEWEWPGKHPGKPGDVIRVGFDLVVMFEGGPIRMATRIK</sequence>
<evidence type="ECO:0000256" key="1">
    <source>
        <dbReference type="SAM" id="MobiDB-lite"/>
    </source>
</evidence>
<dbReference type="OrthoDB" id="4239773at2759"/>
<dbReference type="InterPro" id="IPR036477">
    <property type="entry name" value="Formyl_transf_N_sf"/>
</dbReference>
<evidence type="ECO:0008006" key="4">
    <source>
        <dbReference type="Google" id="ProtNLM"/>
    </source>
</evidence>
<dbReference type="Gene3D" id="3.40.50.12230">
    <property type="match status" value="1"/>
</dbReference>
<dbReference type="EMBL" id="KN847577">
    <property type="protein sequence ID" value="KIV99467.1"/>
    <property type="molecule type" value="Genomic_DNA"/>
</dbReference>
<dbReference type="HOGENOM" id="CLU_866545_0_0_1"/>
<organism evidence="2 3">
    <name type="scientific">Verruconis gallopava</name>
    <dbReference type="NCBI Taxonomy" id="253628"/>
    <lineage>
        <taxon>Eukaryota</taxon>
        <taxon>Fungi</taxon>
        <taxon>Dikarya</taxon>
        <taxon>Ascomycota</taxon>
        <taxon>Pezizomycotina</taxon>
        <taxon>Dothideomycetes</taxon>
        <taxon>Pleosporomycetidae</taxon>
        <taxon>Venturiales</taxon>
        <taxon>Sympoventuriaceae</taxon>
        <taxon>Verruconis</taxon>
    </lineage>
</organism>
<dbReference type="Proteomes" id="UP000053259">
    <property type="component" value="Unassembled WGS sequence"/>
</dbReference>
<dbReference type="AlphaFoldDB" id="A0A0D1ZYF5"/>
<keyword evidence="3" id="KW-1185">Reference proteome</keyword>
<dbReference type="SUPFAM" id="SSF53328">
    <property type="entry name" value="Formyltransferase"/>
    <property type="match status" value="1"/>
</dbReference>
<proteinExistence type="predicted"/>
<evidence type="ECO:0000313" key="2">
    <source>
        <dbReference type="EMBL" id="KIV99467.1"/>
    </source>
</evidence>
<gene>
    <name evidence="2" type="ORF">PV09_08888</name>
</gene>
<dbReference type="VEuPathDB" id="FungiDB:PV09_08888"/>
<reference evidence="2 3" key="1">
    <citation type="submission" date="2015-01" db="EMBL/GenBank/DDBJ databases">
        <title>The Genome Sequence of Ochroconis gallopava CBS43764.</title>
        <authorList>
            <consortium name="The Broad Institute Genomics Platform"/>
            <person name="Cuomo C."/>
            <person name="de Hoog S."/>
            <person name="Gorbushina A."/>
            <person name="Stielow B."/>
            <person name="Teixiera M."/>
            <person name="Abouelleil A."/>
            <person name="Chapman S.B."/>
            <person name="Priest M."/>
            <person name="Young S.K."/>
            <person name="Wortman J."/>
            <person name="Nusbaum C."/>
            <person name="Birren B."/>
        </authorList>
    </citation>
    <scope>NUCLEOTIDE SEQUENCE [LARGE SCALE GENOMIC DNA]</scope>
    <source>
        <strain evidence="2 3">CBS 43764</strain>
    </source>
</reference>
<dbReference type="GeneID" id="27316861"/>
<accession>A0A0D1ZYF5</accession>
<evidence type="ECO:0000313" key="3">
    <source>
        <dbReference type="Proteomes" id="UP000053259"/>
    </source>
</evidence>
<dbReference type="RefSeq" id="XP_016209337.1">
    <property type="nucleotide sequence ID" value="XM_016362862.1"/>
</dbReference>
<protein>
    <recommendedName>
        <fullName evidence="4">Formyl transferase N-terminal domain-containing protein</fullName>
    </recommendedName>
</protein>
<feature type="region of interest" description="Disordered" evidence="1">
    <location>
        <begin position="211"/>
        <end position="240"/>
    </location>
</feature>